<sequence length="76" mass="9102">MDYSYKEFLEDLKMGKTMHFMYEDERYCISNWGFWKVQDASSKISNDGEEDILNKVKLDGKSIVEIWSLIQINHIF</sequence>
<gene>
    <name evidence="1" type="ORF">NDK43_20670</name>
</gene>
<name>A0ABT0WFG5_9BACI</name>
<evidence type="ECO:0000313" key="2">
    <source>
        <dbReference type="Proteomes" id="UP001523262"/>
    </source>
</evidence>
<proteinExistence type="predicted"/>
<dbReference type="EMBL" id="JAMQCR010000002">
    <property type="protein sequence ID" value="MCM2534325.1"/>
    <property type="molecule type" value="Genomic_DNA"/>
</dbReference>
<evidence type="ECO:0000313" key="1">
    <source>
        <dbReference type="EMBL" id="MCM2534325.1"/>
    </source>
</evidence>
<dbReference type="Proteomes" id="UP001523262">
    <property type="component" value="Unassembled WGS sequence"/>
</dbReference>
<protein>
    <submittedName>
        <fullName evidence="1">Uncharacterized protein</fullName>
    </submittedName>
</protein>
<organism evidence="1 2">
    <name type="scientific">Neobacillus pocheonensis</name>
    <dbReference type="NCBI Taxonomy" id="363869"/>
    <lineage>
        <taxon>Bacteria</taxon>
        <taxon>Bacillati</taxon>
        <taxon>Bacillota</taxon>
        <taxon>Bacilli</taxon>
        <taxon>Bacillales</taxon>
        <taxon>Bacillaceae</taxon>
        <taxon>Neobacillus</taxon>
    </lineage>
</organism>
<reference evidence="1 2" key="1">
    <citation type="submission" date="2022-06" db="EMBL/GenBank/DDBJ databases">
        <authorList>
            <person name="Jeon C.O."/>
        </authorList>
    </citation>
    <scope>NUCLEOTIDE SEQUENCE [LARGE SCALE GENOMIC DNA]</scope>
    <source>
        <strain evidence="1 2">KCTC 13943</strain>
    </source>
</reference>
<comment type="caution">
    <text evidence="1">The sequence shown here is derived from an EMBL/GenBank/DDBJ whole genome shotgun (WGS) entry which is preliminary data.</text>
</comment>
<keyword evidence="2" id="KW-1185">Reference proteome</keyword>
<accession>A0ABT0WFG5</accession>